<organism evidence="1">
    <name type="scientific">marine sediment metagenome</name>
    <dbReference type="NCBI Taxonomy" id="412755"/>
    <lineage>
        <taxon>unclassified sequences</taxon>
        <taxon>metagenomes</taxon>
        <taxon>ecological metagenomes</taxon>
    </lineage>
</organism>
<evidence type="ECO:0000313" key="1">
    <source>
        <dbReference type="EMBL" id="GAI04139.1"/>
    </source>
</evidence>
<name>X1MCQ5_9ZZZZ</name>
<accession>X1MCQ5</accession>
<proteinExistence type="predicted"/>
<sequence length="163" mass="18433">MGNELKDFFDGLRQDLQKVVSDENIIKIEKPKGITQEEWDKLSPEEQKKLAEKYGELGKGTKLDKETKKMMEDITKALDLTVEEGKEEEASPLAKTLDSLHKSNKAYHEILEKVLVRLENLEKALAFRKGLDGQDGDGGDDDKTSKFDKVVDTALRRGVVRLT</sequence>
<comment type="caution">
    <text evidence="1">The sequence shown here is derived from an EMBL/GenBank/DDBJ whole genome shotgun (WGS) entry which is preliminary data.</text>
</comment>
<gene>
    <name evidence="1" type="ORF">S06H3_11869</name>
</gene>
<dbReference type="EMBL" id="BARV01005834">
    <property type="protein sequence ID" value="GAI04139.1"/>
    <property type="molecule type" value="Genomic_DNA"/>
</dbReference>
<reference evidence="1" key="1">
    <citation type="journal article" date="2014" name="Front. Microbiol.">
        <title>High frequency of phylogenetically diverse reductive dehalogenase-homologous genes in deep subseafloor sedimentary metagenomes.</title>
        <authorList>
            <person name="Kawai M."/>
            <person name="Futagami T."/>
            <person name="Toyoda A."/>
            <person name="Takaki Y."/>
            <person name="Nishi S."/>
            <person name="Hori S."/>
            <person name="Arai W."/>
            <person name="Tsubouchi T."/>
            <person name="Morono Y."/>
            <person name="Uchiyama I."/>
            <person name="Ito T."/>
            <person name="Fujiyama A."/>
            <person name="Inagaki F."/>
            <person name="Takami H."/>
        </authorList>
    </citation>
    <scope>NUCLEOTIDE SEQUENCE</scope>
    <source>
        <strain evidence="1">Expedition CK06-06</strain>
    </source>
</reference>
<dbReference type="AlphaFoldDB" id="X1MCQ5"/>
<protein>
    <submittedName>
        <fullName evidence="1">Uncharacterized protein</fullName>
    </submittedName>
</protein>